<protein>
    <submittedName>
        <fullName evidence="3">Uncharacterized protein</fullName>
    </submittedName>
</protein>
<dbReference type="eggNOG" id="KOG1124">
    <property type="taxonomic scope" value="Eukaryota"/>
</dbReference>
<evidence type="ECO:0000256" key="1">
    <source>
        <dbReference type="ARBA" id="ARBA00004123"/>
    </source>
</evidence>
<dbReference type="VEuPathDB" id="TrichDB:TVAG_219150"/>
<dbReference type="Proteomes" id="UP000001542">
    <property type="component" value="Unassembled WGS sequence"/>
</dbReference>
<dbReference type="Pfam" id="PF13181">
    <property type="entry name" value="TPR_8"/>
    <property type="match status" value="1"/>
</dbReference>
<reference evidence="3" key="1">
    <citation type="submission" date="2006-10" db="EMBL/GenBank/DDBJ databases">
        <authorList>
            <person name="Amadeo P."/>
            <person name="Zhao Q."/>
            <person name="Wortman J."/>
            <person name="Fraser-Liggett C."/>
            <person name="Carlton J."/>
        </authorList>
    </citation>
    <scope>NUCLEOTIDE SEQUENCE</scope>
    <source>
        <strain evidence="3">G3</strain>
    </source>
</reference>
<dbReference type="SMR" id="A2FKP7"/>
<keyword evidence="2" id="KW-0539">Nucleus</keyword>
<dbReference type="GO" id="GO:0005680">
    <property type="term" value="C:anaphase-promoting complex"/>
    <property type="evidence" value="ECO:0000318"/>
    <property type="project" value="GO_Central"/>
</dbReference>
<dbReference type="EMBL" id="DS113853">
    <property type="protein sequence ID" value="EAX94509.1"/>
    <property type="molecule type" value="Genomic_DNA"/>
</dbReference>
<dbReference type="STRING" id="5722.A2FKP7"/>
<dbReference type="GO" id="GO:0045842">
    <property type="term" value="P:positive regulation of mitotic metaphase/anaphase transition"/>
    <property type="evidence" value="ECO:0000318"/>
    <property type="project" value="GO_Central"/>
</dbReference>
<proteinExistence type="predicted"/>
<name>A2FKP7_TRIV3</name>
<dbReference type="Gene3D" id="1.25.40.10">
    <property type="entry name" value="Tetratricopeptide repeat domain"/>
    <property type="match status" value="1"/>
</dbReference>
<dbReference type="AlphaFoldDB" id="A2FKP7"/>
<evidence type="ECO:0000256" key="2">
    <source>
        <dbReference type="ARBA" id="ARBA00023242"/>
    </source>
</evidence>
<dbReference type="RefSeq" id="XP_001307439.1">
    <property type="nucleotide sequence ID" value="XM_001307438.1"/>
</dbReference>
<dbReference type="InterPro" id="IPR051630">
    <property type="entry name" value="Corepressor-Demethylase"/>
</dbReference>
<evidence type="ECO:0000313" key="4">
    <source>
        <dbReference type="Proteomes" id="UP000001542"/>
    </source>
</evidence>
<comment type="subcellular location">
    <subcellularLocation>
        <location evidence="1">Nucleus</location>
    </subcellularLocation>
</comment>
<dbReference type="InterPro" id="IPR019734">
    <property type="entry name" value="TPR_rpt"/>
</dbReference>
<gene>
    <name evidence="3" type="ORF">TVAG_219150</name>
</gene>
<dbReference type="GO" id="GO:0016567">
    <property type="term" value="P:protein ubiquitination"/>
    <property type="evidence" value="ECO:0000318"/>
    <property type="project" value="GO_Central"/>
</dbReference>
<dbReference type="VEuPathDB" id="TrichDB:TVAGG3_0866860"/>
<dbReference type="InterPro" id="IPR011990">
    <property type="entry name" value="TPR-like_helical_dom_sf"/>
</dbReference>
<reference evidence="3" key="2">
    <citation type="journal article" date="2007" name="Science">
        <title>Draft genome sequence of the sexually transmitted pathogen Trichomonas vaginalis.</title>
        <authorList>
            <person name="Carlton J.M."/>
            <person name="Hirt R.P."/>
            <person name="Silva J.C."/>
            <person name="Delcher A.L."/>
            <person name="Schatz M."/>
            <person name="Zhao Q."/>
            <person name="Wortman J.R."/>
            <person name="Bidwell S.L."/>
            <person name="Alsmark U.C.M."/>
            <person name="Besteiro S."/>
            <person name="Sicheritz-Ponten T."/>
            <person name="Noel C.J."/>
            <person name="Dacks J.B."/>
            <person name="Foster P.G."/>
            <person name="Simillion C."/>
            <person name="Van de Peer Y."/>
            <person name="Miranda-Saavedra D."/>
            <person name="Barton G.J."/>
            <person name="Westrop G.D."/>
            <person name="Mueller S."/>
            <person name="Dessi D."/>
            <person name="Fiori P.L."/>
            <person name="Ren Q."/>
            <person name="Paulsen I."/>
            <person name="Zhang H."/>
            <person name="Bastida-Corcuera F.D."/>
            <person name="Simoes-Barbosa A."/>
            <person name="Brown M.T."/>
            <person name="Hayes R.D."/>
            <person name="Mukherjee M."/>
            <person name="Okumura C.Y."/>
            <person name="Schneider R."/>
            <person name="Smith A.J."/>
            <person name="Vanacova S."/>
            <person name="Villalvazo M."/>
            <person name="Haas B.J."/>
            <person name="Pertea M."/>
            <person name="Feldblyum T.V."/>
            <person name="Utterback T.R."/>
            <person name="Shu C.L."/>
            <person name="Osoegawa K."/>
            <person name="de Jong P.J."/>
            <person name="Hrdy I."/>
            <person name="Horvathova L."/>
            <person name="Zubacova Z."/>
            <person name="Dolezal P."/>
            <person name="Malik S.B."/>
            <person name="Logsdon J.M. Jr."/>
            <person name="Henze K."/>
            <person name="Gupta A."/>
            <person name="Wang C.C."/>
            <person name="Dunne R.L."/>
            <person name="Upcroft J.A."/>
            <person name="Upcroft P."/>
            <person name="White O."/>
            <person name="Salzberg S.L."/>
            <person name="Tang P."/>
            <person name="Chiu C.-H."/>
            <person name="Lee Y.-S."/>
            <person name="Embley T.M."/>
            <person name="Coombs G.H."/>
            <person name="Mottram J.C."/>
            <person name="Tachezy J."/>
            <person name="Fraser-Liggett C.M."/>
            <person name="Johnson P.J."/>
        </authorList>
    </citation>
    <scope>NUCLEOTIDE SEQUENCE [LARGE SCALE GENOMIC DNA]</scope>
    <source>
        <strain evidence="3">G3</strain>
    </source>
</reference>
<dbReference type="OrthoDB" id="418911at2759"/>
<dbReference type="PANTHER" id="PTHR14017:SF28">
    <property type="entry name" value="CHROMOSOME UNDETERMINED SCAFFOLD_98, WHOLE GENOME SHOTGUN SEQUENCE"/>
    <property type="match status" value="1"/>
</dbReference>
<dbReference type="KEGG" id="tva:4752245"/>
<dbReference type="SUPFAM" id="SSF48452">
    <property type="entry name" value="TPR-like"/>
    <property type="match status" value="1"/>
</dbReference>
<dbReference type="InParanoid" id="A2FKP7"/>
<evidence type="ECO:0000313" key="3">
    <source>
        <dbReference type="EMBL" id="EAX94509.1"/>
    </source>
</evidence>
<dbReference type="GO" id="GO:0031145">
    <property type="term" value="P:anaphase-promoting complex-dependent catabolic process"/>
    <property type="evidence" value="ECO:0000318"/>
    <property type="project" value="GO_Central"/>
</dbReference>
<accession>A2FKP7</accession>
<dbReference type="PANTHER" id="PTHR14017">
    <property type="entry name" value="LYSINE-SPECIFIC DEMETHYLASE"/>
    <property type="match status" value="1"/>
</dbReference>
<dbReference type="GO" id="GO:0051301">
    <property type="term" value="P:cell division"/>
    <property type="evidence" value="ECO:0000318"/>
    <property type="project" value="GO_Central"/>
</dbReference>
<keyword evidence="4" id="KW-1185">Reference proteome</keyword>
<sequence>MLNLRSQQFLEESTQRIDTLSFLLSDAFNKAAKFSEQANLSHQSIIASQKAIGYTKDCTIFKKTQPELATSSDIILSKIKQYETSKILDSDVNSKLHVAFCYIAICDYVSAYKIIDAISLNLILQNSYHALIIGSLYQYFEFHDKSLAYFTSCDPQTMETEYIFELFFRFSISYRALRCANECIQCIQKLYEFIPNYLKKFDIDLILASAYQDFGDYTQANSIYAQLYTMFPENTNVLQSYLWCLYLDAKSTRNFDKVAELAKYVSEKFPTVVPLNLICGRIFLTMNNNPSAYNCFTRCIKDMCSSPYFWCMLGTIYFKNEQFDDSIIAYRRSLFLNITCAEAWYNLVLNSIKKGEKESTENLIGNARGSCPDIVPTLEALVQNSQAMLMDIDESKLLSLPSDYLVRSILDPLPQILPSDLGLPDSTVLHLQVRDVQSLF</sequence>
<organism evidence="3 4">
    <name type="scientific">Trichomonas vaginalis (strain ATCC PRA-98 / G3)</name>
    <dbReference type="NCBI Taxonomy" id="412133"/>
    <lineage>
        <taxon>Eukaryota</taxon>
        <taxon>Metamonada</taxon>
        <taxon>Parabasalia</taxon>
        <taxon>Trichomonadida</taxon>
        <taxon>Trichomonadidae</taxon>
        <taxon>Trichomonas</taxon>
    </lineage>
</organism>
<dbReference type="SMART" id="SM00028">
    <property type="entry name" value="TPR"/>
    <property type="match status" value="2"/>
</dbReference>